<keyword evidence="3" id="KW-1185">Reference proteome</keyword>
<dbReference type="HOGENOM" id="CLU_056336_0_0_11"/>
<dbReference type="eggNOG" id="COG0457">
    <property type="taxonomic scope" value="Bacteria"/>
</dbReference>
<dbReference type="Pfam" id="PF13228">
    <property type="entry name" value="DUF4037"/>
    <property type="match status" value="1"/>
</dbReference>
<gene>
    <name evidence="2" type="ordered locus">BN6_43860</name>
</gene>
<dbReference type="InterPro" id="IPR025117">
    <property type="entry name" value="DUF4037"/>
</dbReference>
<evidence type="ECO:0000259" key="1">
    <source>
        <dbReference type="Pfam" id="PF13228"/>
    </source>
</evidence>
<protein>
    <recommendedName>
        <fullName evidence="1">DUF4037 domain-containing protein</fullName>
    </recommendedName>
</protein>
<dbReference type="EMBL" id="HE804045">
    <property type="protein sequence ID" value="CCH31668.1"/>
    <property type="molecule type" value="Genomic_DNA"/>
</dbReference>
<dbReference type="AlphaFoldDB" id="K0K568"/>
<evidence type="ECO:0000313" key="3">
    <source>
        <dbReference type="Proteomes" id="UP000006281"/>
    </source>
</evidence>
<dbReference type="KEGG" id="sesp:BN6_43860"/>
<dbReference type="BioCyc" id="SESP1179773:BN6_RS21230-MONOMER"/>
<feature type="domain" description="DUF4037" evidence="1">
    <location>
        <begin position="153"/>
        <end position="251"/>
    </location>
</feature>
<organism evidence="2 3">
    <name type="scientific">Saccharothrix espanaensis (strain ATCC 51144 / DSM 44229 / JCM 9112 / NBRC 15066 / NRRL 15764)</name>
    <dbReference type="NCBI Taxonomy" id="1179773"/>
    <lineage>
        <taxon>Bacteria</taxon>
        <taxon>Bacillati</taxon>
        <taxon>Actinomycetota</taxon>
        <taxon>Actinomycetes</taxon>
        <taxon>Pseudonocardiales</taxon>
        <taxon>Pseudonocardiaceae</taxon>
        <taxon>Saccharothrix</taxon>
    </lineage>
</organism>
<dbReference type="Proteomes" id="UP000006281">
    <property type="component" value="Chromosome"/>
</dbReference>
<reference evidence="2 3" key="1">
    <citation type="journal article" date="2012" name="BMC Genomics">
        <title>Complete genome sequence of Saccharothrix espanaensis DSM 44229T and comparison to the other completely sequenced Pseudonocardiaceae.</title>
        <authorList>
            <person name="Strobel T."/>
            <person name="Al-Dilaimi A."/>
            <person name="Blom J."/>
            <person name="Gessner A."/>
            <person name="Kalinowski J."/>
            <person name="Luzhetska M."/>
            <person name="Puhler A."/>
            <person name="Szczepanowski R."/>
            <person name="Bechthold A."/>
            <person name="Ruckert C."/>
        </authorList>
    </citation>
    <scope>NUCLEOTIDE SEQUENCE [LARGE SCALE GENOMIC DNA]</scope>
    <source>
        <strain evidence="3">ATCC 51144 / DSM 44229 / JCM 9112 / NBRC 15066 / NRRL 15764</strain>
    </source>
</reference>
<dbReference type="PATRIC" id="fig|1179773.3.peg.4391"/>
<accession>K0K568</accession>
<evidence type="ECO:0000313" key="2">
    <source>
        <dbReference type="EMBL" id="CCH31668.1"/>
    </source>
</evidence>
<proteinExistence type="predicted"/>
<dbReference type="STRING" id="1179773.BN6_43860"/>
<name>K0K568_SACES</name>
<sequence>MHLVGHPLGVPPAFVSGVELSGRLYHEAVRPLLSRHFPGLTHTAALIGPGSEVLGFDTARSTDHDWGPRLQLFLRPDDLAEHGAAISDVLAERLPTGIAGYSTNLVPIGDHGTRHLRPARGPIQHGVVVTEPGAWLTGHLGFDPRHGITTLDWLATPAQALAELTAGQVFHDGLDQLHPVRRRLAWYPDDVWRYLLACQWQRISQEEPFVGRCGDVGDDLGSAIVTARLARDLIRLCLLLNQVYPPYGKWLGSAFARLPCAERLAPVLTAAVAATDWHDREHHLATAYEAVAALHNETGLTEPVDARTRPFHDRPYRVLHAERFTAALITTIHDPTLRHLPLTGAIDQFVDSTDALGRRTLTRRLAQAVLPDRTEAP</sequence>